<dbReference type="Proteomes" id="UP000229498">
    <property type="component" value="Unassembled WGS sequence"/>
</dbReference>
<dbReference type="PANTHER" id="PTHR43428">
    <property type="entry name" value="ARSENATE REDUCTASE"/>
    <property type="match status" value="1"/>
</dbReference>
<sequence>METSIATGAFQALGHYQRLRIFRRLVREAPDGLTAGELSAVLSVAPSGLSFHLAQLEGAGLVSSVRSGRRIHYAVNPSAVRALIGFLAEDCCGGRPELCSVGGLSAPLEEGEGNMTENKLNVLFLCTGNSARSIIAEAILSREGAGRFNAWSAGSQPKGEVHPYALELLRNLNHDVTRFRSKSWEEFAGPEAPRLDFVFTVCDNAAAETCPIWPGQPMSAHWGIPDPAAVEGTEAVKRQAFADAYRMMNNRISIFVNLPLKSLGRIALKERLDEIGRPASVTT</sequence>
<reference evidence="3 4" key="1">
    <citation type="submission" date="2017-11" db="EMBL/GenBank/DDBJ databases">
        <title>Draft genome sequence of Rhizobiales bacterium SY3-13.</title>
        <authorList>
            <person name="Sun C."/>
        </authorList>
    </citation>
    <scope>NUCLEOTIDE SEQUENCE [LARGE SCALE GENOMIC DNA]</scope>
    <source>
        <strain evidence="3 4">SY3-13</strain>
    </source>
</reference>
<dbReference type="InterPro" id="IPR023485">
    <property type="entry name" value="Ptyr_pPase"/>
</dbReference>
<dbReference type="PROSITE" id="PS50987">
    <property type="entry name" value="HTH_ARSR_2"/>
    <property type="match status" value="1"/>
</dbReference>
<comment type="caution">
    <text evidence="3">The sequence shown here is derived from an EMBL/GenBank/DDBJ whole genome shotgun (WGS) entry which is preliminary data.</text>
</comment>
<dbReference type="Pfam" id="PF12840">
    <property type="entry name" value="HTH_20"/>
    <property type="match status" value="1"/>
</dbReference>
<name>A0A2M9FXD3_9PROT</name>
<dbReference type="InterPro" id="IPR036390">
    <property type="entry name" value="WH_DNA-bd_sf"/>
</dbReference>
<dbReference type="CDD" id="cd00090">
    <property type="entry name" value="HTH_ARSR"/>
    <property type="match status" value="1"/>
</dbReference>
<dbReference type="SUPFAM" id="SSF46785">
    <property type="entry name" value="Winged helix' DNA-binding domain"/>
    <property type="match status" value="1"/>
</dbReference>
<dbReference type="GO" id="GO:0046685">
    <property type="term" value="P:response to arsenic-containing substance"/>
    <property type="evidence" value="ECO:0007669"/>
    <property type="project" value="UniProtKB-KW"/>
</dbReference>
<evidence type="ECO:0000313" key="4">
    <source>
        <dbReference type="Proteomes" id="UP000229498"/>
    </source>
</evidence>
<evidence type="ECO:0000313" key="3">
    <source>
        <dbReference type="EMBL" id="PJK28113.1"/>
    </source>
</evidence>
<dbReference type="PANTHER" id="PTHR43428:SF1">
    <property type="entry name" value="ARSENATE REDUCTASE"/>
    <property type="match status" value="1"/>
</dbReference>
<dbReference type="Gene3D" id="1.10.10.10">
    <property type="entry name" value="Winged helix-like DNA-binding domain superfamily/Winged helix DNA-binding domain"/>
    <property type="match status" value="1"/>
</dbReference>
<feature type="domain" description="HTH arsR-type" evidence="2">
    <location>
        <begin position="1"/>
        <end position="95"/>
    </location>
</feature>
<evidence type="ECO:0000259" key="2">
    <source>
        <dbReference type="PROSITE" id="PS50987"/>
    </source>
</evidence>
<dbReference type="SMART" id="SM00226">
    <property type="entry name" value="LMWPc"/>
    <property type="match status" value="1"/>
</dbReference>
<dbReference type="InterPro" id="IPR036196">
    <property type="entry name" value="Ptyr_pPase_sf"/>
</dbReference>
<dbReference type="PRINTS" id="PR00778">
    <property type="entry name" value="HTHARSR"/>
</dbReference>
<gene>
    <name evidence="3" type="ORF">CVT23_18955</name>
</gene>
<dbReference type="InterPro" id="IPR001845">
    <property type="entry name" value="HTH_ArsR_DNA-bd_dom"/>
</dbReference>
<keyword evidence="4" id="KW-1185">Reference proteome</keyword>
<dbReference type="OrthoDB" id="9793058at2"/>
<dbReference type="NCBIfam" id="NF033788">
    <property type="entry name" value="HTH_metalloreg"/>
    <property type="match status" value="1"/>
</dbReference>
<dbReference type="EMBL" id="PHIG01000048">
    <property type="protein sequence ID" value="PJK28113.1"/>
    <property type="molecule type" value="Genomic_DNA"/>
</dbReference>
<protein>
    <recommendedName>
        <fullName evidence="2">HTH arsR-type domain-containing protein</fullName>
    </recommendedName>
</protein>
<keyword evidence="1" id="KW-0059">Arsenical resistance</keyword>
<evidence type="ECO:0000256" key="1">
    <source>
        <dbReference type="ARBA" id="ARBA00022849"/>
    </source>
</evidence>
<proteinExistence type="predicted"/>
<dbReference type="InterPro" id="IPR011991">
    <property type="entry name" value="ArsR-like_HTH"/>
</dbReference>
<dbReference type="CDD" id="cd16345">
    <property type="entry name" value="LMWP_ArsC"/>
    <property type="match status" value="1"/>
</dbReference>
<dbReference type="AlphaFoldDB" id="A0A2M9FXD3"/>
<dbReference type="SMART" id="SM00418">
    <property type="entry name" value="HTH_ARSR"/>
    <property type="match status" value="1"/>
</dbReference>
<dbReference type="InterPro" id="IPR036388">
    <property type="entry name" value="WH-like_DNA-bd_sf"/>
</dbReference>
<dbReference type="RefSeq" id="WP_109792906.1">
    <property type="nucleotide sequence ID" value="NZ_PHIG01000048.1"/>
</dbReference>
<dbReference type="Gene3D" id="3.40.50.2300">
    <property type="match status" value="1"/>
</dbReference>
<dbReference type="Pfam" id="PF01451">
    <property type="entry name" value="LMWPc"/>
    <property type="match status" value="1"/>
</dbReference>
<accession>A0A2M9FXD3</accession>
<organism evidence="3 4">
    <name type="scientific">Minwuia thermotolerans</name>
    <dbReference type="NCBI Taxonomy" id="2056226"/>
    <lineage>
        <taxon>Bacteria</taxon>
        <taxon>Pseudomonadati</taxon>
        <taxon>Pseudomonadota</taxon>
        <taxon>Alphaproteobacteria</taxon>
        <taxon>Minwuiales</taxon>
        <taxon>Minwuiaceae</taxon>
        <taxon>Minwuia</taxon>
    </lineage>
</organism>
<dbReference type="GO" id="GO:0003700">
    <property type="term" value="F:DNA-binding transcription factor activity"/>
    <property type="evidence" value="ECO:0007669"/>
    <property type="project" value="InterPro"/>
</dbReference>
<dbReference type="SUPFAM" id="SSF52788">
    <property type="entry name" value="Phosphotyrosine protein phosphatases I"/>
    <property type="match status" value="1"/>
</dbReference>